<dbReference type="Proteomes" id="UP000830729">
    <property type="component" value="Plasmid unnamed4"/>
</dbReference>
<evidence type="ECO:0000313" key="2">
    <source>
        <dbReference type="EMBL" id="UPV77136.1"/>
    </source>
</evidence>
<feature type="region of interest" description="Disordered" evidence="1">
    <location>
        <begin position="32"/>
        <end position="57"/>
    </location>
</feature>
<proteinExistence type="predicted"/>
<protein>
    <submittedName>
        <fullName evidence="2">Uncharacterized protein</fullName>
    </submittedName>
</protein>
<dbReference type="GeneID" id="72188155"/>
<keyword evidence="3" id="KW-1185">Reference proteome</keyword>
<gene>
    <name evidence="2" type="ORF">M0R89_23110</name>
</gene>
<geneLocation type="plasmid" evidence="2 3">
    <name>unnamed4</name>
</geneLocation>
<name>A0A8U0I2J4_9EURY</name>
<dbReference type="KEGG" id="halx:M0R89_23110"/>
<evidence type="ECO:0000313" key="3">
    <source>
        <dbReference type="Proteomes" id="UP000830729"/>
    </source>
</evidence>
<accession>A0A8U0I2J4</accession>
<evidence type="ECO:0000256" key="1">
    <source>
        <dbReference type="SAM" id="MobiDB-lite"/>
    </source>
</evidence>
<dbReference type="EMBL" id="CP096663">
    <property type="protein sequence ID" value="UPV77136.1"/>
    <property type="molecule type" value="Genomic_DNA"/>
</dbReference>
<dbReference type="AlphaFoldDB" id="A0A8U0I2J4"/>
<organism evidence="2 3">
    <name type="scientific">Halorussus limi</name>
    <dbReference type="NCBI Taxonomy" id="2938695"/>
    <lineage>
        <taxon>Archaea</taxon>
        <taxon>Methanobacteriati</taxon>
        <taxon>Methanobacteriota</taxon>
        <taxon>Stenosarchaea group</taxon>
        <taxon>Halobacteria</taxon>
        <taxon>Halobacteriales</taxon>
        <taxon>Haladaptataceae</taxon>
        <taxon>Halorussus</taxon>
    </lineage>
</organism>
<reference evidence="2 3" key="1">
    <citation type="submission" date="2022-04" db="EMBL/GenBank/DDBJ databases">
        <title>Diverse halophilic archaea isolated from saline environments.</title>
        <authorList>
            <person name="Cui H.-L."/>
        </authorList>
    </citation>
    <scope>NUCLEOTIDE SEQUENCE [LARGE SCALE GENOMIC DNA]</scope>
    <source>
        <strain evidence="2 3">XZYJT49</strain>
        <plasmid evidence="2 3">unnamed4</plasmid>
    </source>
</reference>
<sequence length="298" mass="32338">MTNDTNTPKHERRIDRRALLSGVSGALVALAGCTNQPSPDDTSNNSSNPTTESPASQSAVFADVKVDGGQLVTALDSDISADWVRLFGPNGGLFAESRVSPDAKQTYLDLVGETTESYIPGTHRLVAAKDDEILGEVTVDLTPRVALTDFRWAKKHPEMDWDKSANNWEEHATFRLENTGNGPAILKQTRWQNAPFVLRTDENEQMFDHSIVLPPEETTTVYSTPPVYETSGGLVGASAIECETIDTKTLQLTTVIQPGSNPTYSETIEYGGEKGACELNILDSETTNQTQTTNGSDT</sequence>
<dbReference type="RefSeq" id="WP_248653161.1">
    <property type="nucleotide sequence ID" value="NZ_CP096663.1"/>
</dbReference>
<keyword evidence="2" id="KW-0614">Plasmid</keyword>
<feature type="compositionally biased region" description="Low complexity" evidence="1">
    <location>
        <begin position="37"/>
        <end position="51"/>
    </location>
</feature>